<dbReference type="PANTHER" id="PTHR45815">
    <property type="entry name" value="PROTEIN DISULFIDE-ISOMERASE A6"/>
    <property type="match status" value="1"/>
</dbReference>
<dbReference type="VEuPathDB" id="GiardiaDB:GMRT_10187"/>
<dbReference type="GO" id="GO:0034976">
    <property type="term" value="P:response to endoplasmic reticulum stress"/>
    <property type="evidence" value="ECO:0007669"/>
    <property type="project" value="TreeGrafter"/>
</dbReference>
<evidence type="ECO:0000313" key="4">
    <source>
        <dbReference type="Proteomes" id="UP000315496"/>
    </source>
</evidence>
<sequence>MVVAILSLFGLITARLVELDQAEFKRLRTDKVPMPVVFYAPWCGHCQRLKPEYAKAAEELDGILDLYMVDCTNSTSGGQAVCSEYGVQGFPTVKLLNGASRPEMEYTGAREAVAIRSFILTNIEKPFVEHKTVGSLMEAYQSAKSSAKKHLFIVSNSTAASKYLFKVSALYKEKADIHVFLRATEDKLAELKEVGLGHLKGALSMFTLNKGKASHFDGGNKPSEIEKWLHKSL</sequence>
<name>A0A3Q8H5Z8_GIAMU</name>
<keyword evidence="2" id="KW-0413">Isomerase</keyword>
<dbReference type="OrthoDB" id="427280at2759"/>
<dbReference type="PANTHER" id="PTHR45815:SF3">
    <property type="entry name" value="PROTEIN DISULFIDE-ISOMERASE A6"/>
    <property type="match status" value="1"/>
</dbReference>
<dbReference type="Proteomes" id="UP000315496">
    <property type="component" value="Chromosome 4"/>
</dbReference>
<evidence type="ECO:0000313" key="3">
    <source>
        <dbReference type="EMBL" id="TNJ26745.1"/>
    </source>
</evidence>
<dbReference type="EMBL" id="MG708262">
    <property type="protein sequence ID" value="AXQ17146.1"/>
    <property type="molecule type" value="Genomic_DNA"/>
</dbReference>
<protein>
    <submittedName>
        <fullName evidence="2 3">Protein disulfide isomerase</fullName>
    </submittedName>
</protein>
<accession>A0A3Q8H5Z8</accession>
<dbReference type="PROSITE" id="PS51352">
    <property type="entry name" value="THIOREDOXIN_2"/>
    <property type="match status" value="1"/>
</dbReference>
<dbReference type="GO" id="GO:0005788">
    <property type="term" value="C:endoplasmic reticulum lumen"/>
    <property type="evidence" value="ECO:0007669"/>
    <property type="project" value="TreeGrafter"/>
</dbReference>
<dbReference type="Gene3D" id="3.40.30.10">
    <property type="entry name" value="Glutaredoxin"/>
    <property type="match status" value="1"/>
</dbReference>
<reference evidence="2" key="1">
    <citation type="submission" date="2017-12" db="EMBL/GenBank/DDBJ databases">
        <title>Evolution of oxygen defenses in diplomonads: an ancestral core extended with laterally acquired functions.</title>
        <authorList>
            <person name="Jimenez-Gonzalez A."/>
            <person name="Xu F."/>
            <person name="Andersson J.O."/>
        </authorList>
    </citation>
    <scope>NUCLEOTIDE SEQUENCE</scope>
</reference>
<dbReference type="InterPro" id="IPR036249">
    <property type="entry name" value="Thioredoxin-like_sf"/>
</dbReference>
<dbReference type="GO" id="GO:0016853">
    <property type="term" value="F:isomerase activity"/>
    <property type="evidence" value="ECO:0007669"/>
    <property type="project" value="UniProtKB-KW"/>
</dbReference>
<dbReference type="GO" id="GO:0015035">
    <property type="term" value="F:protein-disulfide reductase activity"/>
    <property type="evidence" value="ECO:0007669"/>
    <property type="project" value="TreeGrafter"/>
</dbReference>
<dbReference type="PRINTS" id="PR00421">
    <property type="entry name" value="THIOREDOXIN"/>
</dbReference>
<feature type="domain" description="Thioredoxin" evidence="1">
    <location>
        <begin position="3"/>
        <end position="124"/>
    </location>
</feature>
<evidence type="ECO:0000313" key="2">
    <source>
        <dbReference type="EMBL" id="AXQ17146.1"/>
    </source>
</evidence>
<dbReference type="SUPFAM" id="SSF52833">
    <property type="entry name" value="Thioredoxin-like"/>
    <property type="match status" value="1"/>
</dbReference>
<reference evidence="3 4" key="2">
    <citation type="submission" date="2019-05" db="EMBL/GenBank/DDBJ databases">
        <title>The compact genome of Giardia muris reveals important steps in the evolution of intestinal protozoan parasites.</title>
        <authorList>
            <person name="Xu F."/>
            <person name="Jimenez-Gonzalez A."/>
            <person name="Einarsson E."/>
            <person name="Astvaldsson A."/>
            <person name="Peirasmaki D."/>
            <person name="Eckmann L."/>
            <person name="Andersson J.O."/>
            <person name="Svard S.G."/>
            <person name="Jerlstrom-Hultqvist J."/>
        </authorList>
    </citation>
    <scope>NUCLEOTIDE SEQUENCE [LARGE SCALE GENOMIC DNA]</scope>
    <source>
        <strain evidence="3 4">Roberts-Thomson</strain>
    </source>
</reference>
<dbReference type="EMBL" id="VDLU01000004">
    <property type="protein sequence ID" value="TNJ26745.1"/>
    <property type="molecule type" value="Genomic_DNA"/>
</dbReference>
<keyword evidence="4" id="KW-1185">Reference proteome</keyword>
<dbReference type="InterPro" id="IPR013766">
    <property type="entry name" value="Thioredoxin_domain"/>
</dbReference>
<proteinExistence type="predicted"/>
<organism evidence="2">
    <name type="scientific">Giardia muris</name>
    <dbReference type="NCBI Taxonomy" id="5742"/>
    <lineage>
        <taxon>Eukaryota</taxon>
        <taxon>Metamonada</taxon>
        <taxon>Diplomonadida</taxon>
        <taxon>Hexamitidae</taxon>
        <taxon>Giardiinae</taxon>
        <taxon>Giardia</taxon>
    </lineage>
</organism>
<gene>
    <name evidence="2" type="ORF">GM_10187</name>
    <name evidence="3" type="ORF">GMRT_10187</name>
</gene>
<evidence type="ECO:0000259" key="1">
    <source>
        <dbReference type="PROSITE" id="PS51352"/>
    </source>
</evidence>
<dbReference type="AlphaFoldDB" id="A0A3Q8H5Z8"/>
<dbReference type="Pfam" id="PF00085">
    <property type="entry name" value="Thioredoxin"/>
    <property type="match status" value="1"/>
</dbReference>